<evidence type="ECO:0000313" key="1">
    <source>
        <dbReference type="EMBL" id="THG18686.1"/>
    </source>
</evidence>
<accession>A0A4S4ER88</accession>
<protein>
    <submittedName>
        <fullName evidence="1">Uncharacterized protein</fullName>
    </submittedName>
</protein>
<keyword evidence="2" id="KW-1185">Reference proteome</keyword>
<dbReference type="PANTHER" id="PTHR48189:SF3">
    <property type="entry name" value="SECRETED PROTEIN"/>
    <property type="match status" value="1"/>
</dbReference>
<reference evidence="1 2" key="1">
    <citation type="journal article" date="2018" name="Proc. Natl. Acad. Sci. U.S.A.">
        <title>Draft genome sequence of Camellia sinensis var. sinensis provides insights into the evolution of the tea genome and tea quality.</title>
        <authorList>
            <person name="Wei C."/>
            <person name="Yang H."/>
            <person name="Wang S."/>
            <person name="Zhao J."/>
            <person name="Liu C."/>
            <person name="Gao L."/>
            <person name="Xia E."/>
            <person name="Lu Y."/>
            <person name="Tai Y."/>
            <person name="She G."/>
            <person name="Sun J."/>
            <person name="Cao H."/>
            <person name="Tong W."/>
            <person name="Gao Q."/>
            <person name="Li Y."/>
            <person name="Deng W."/>
            <person name="Jiang X."/>
            <person name="Wang W."/>
            <person name="Chen Q."/>
            <person name="Zhang S."/>
            <person name="Li H."/>
            <person name="Wu J."/>
            <person name="Wang P."/>
            <person name="Li P."/>
            <person name="Shi C."/>
            <person name="Zheng F."/>
            <person name="Jian J."/>
            <person name="Huang B."/>
            <person name="Shan D."/>
            <person name="Shi M."/>
            <person name="Fang C."/>
            <person name="Yue Y."/>
            <person name="Li F."/>
            <person name="Li D."/>
            <person name="Wei S."/>
            <person name="Han B."/>
            <person name="Jiang C."/>
            <person name="Yin Y."/>
            <person name="Xia T."/>
            <person name="Zhang Z."/>
            <person name="Bennetzen J.L."/>
            <person name="Zhao S."/>
            <person name="Wan X."/>
        </authorList>
    </citation>
    <scope>NUCLEOTIDE SEQUENCE [LARGE SCALE GENOMIC DNA]</scope>
    <source>
        <strain evidence="2">cv. Shuchazao</strain>
        <tissue evidence="1">Leaf</tissue>
    </source>
</reference>
<dbReference type="AlphaFoldDB" id="A0A4S4ER88"/>
<dbReference type="PANTHER" id="PTHR48189">
    <property type="entry name" value="BNAA10G07240D PROTEIN"/>
    <property type="match status" value="1"/>
</dbReference>
<proteinExistence type="predicted"/>
<comment type="caution">
    <text evidence="1">The sequence shown here is derived from an EMBL/GenBank/DDBJ whole genome shotgun (WGS) entry which is preliminary data.</text>
</comment>
<dbReference type="Proteomes" id="UP000306102">
    <property type="component" value="Unassembled WGS sequence"/>
</dbReference>
<organism evidence="1 2">
    <name type="scientific">Camellia sinensis var. sinensis</name>
    <name type="common">China tea</name>
    <dbReference type="NCBI Taxonomy" id="542762"/>
    <lineage>
        <taxon>Eukaryota</taxon>
        <taxon>Viridiplantae</taxon>
        <taxon>Streptophyta</taxon>
        <taxon>Embryophyta</taxon>
        <taxon>Tracheophyta</taxon>
        <taxon>Spermatophyta</taxon>
        <taxon>Magnoliopsida</taxon>
        <taxon>eudicotyledons</taxon>
        <taxon>Gunneridae</taxon>
        <taxon>Pentapetalae</taxon>
        <taxon>asterids</taxon>
        <taxon>Ericales</taxon>
        <taxon>Theaceae</taxon>
        <taxon>Camellia</taxon>
    </lineage>
</organism>
<name>A0A4S4ER88_CAMSN</name>
<dbReference type="STRING" id="542762.A0A4S4ER88"/>
<dbReference type="EMBL" id="SDRB02002892">
    <property type="protein sequence ID" value="THG18686.1"/>
    <property type="molecule type" value="Genomic_DNA"/>
</dbReference>
<gene>
    <name evidence="1" type="ORF">TEA_022495</name>
</gene>
<sequence length="169" mass="20007">MWGICNKYEVLATMRKKRKQTQFWNPEDNNVEMEPSQPTLSSLYPLPHDCSMPSLTLARARSLNWKAWKKNYQLDFTFSILSFIKPISQFSSINKIHNFEREREREVMINVGMVVELLEEYRAAMARVREQLLVPRRMRMQVQFLRSFHSASTSAITAQEDSPSFMVYF</sequence>
<evidence type="ECO:0000313" key="2">
    <source>
        <dbReference type="Proteomes" id="UP000306102"/>
    </source>
</evidence>